<dbReference type="Proteomes" id="UP001055167">
    <property type="component" value="Unassembled WGS sequence"/>
</dbReference>
<feature type="domain" description="Major facilitator superfamily (MFS) profile" evidence="8">
    <location>
        <begin position="4"/>
        <end position="455"/>
    </location>
</feature>
<dbReference type="EMBL" id="BPQH01000010">
    <property type="protein sequence ID" value="GJD50759.1"/>
    <property type="molecule type" value="Genomic_DNA"/>
</dbReference>
<gene>
    <name evidence="9" type="primary">hsrA_2</name>
    <name evidence="9" type="ORF">OPKNFCMD_3504</name>
</gene>
<dbReference type="PANTHER" id="PTHR42718">
    <property type="entry name" value="MAJOR FACILITATOR SUPERFAMILY MULTIDRUG TRANSPORTER MFSC"/>
    <property type="match status" value="1"/>
</dbReference>
<evidence type="ECO:0000256" key="3">
    <source>
        <dbReference type="ARBA" id="ARBA00022475"/>
    </source>
</evidence>
<feature type="transmembrane region" description="Helical" evidence="7">
    <location>
        <begin position="294"/>
        <end position="315"/>
    </location>
</feature>
<keyword evidence="10" id="KW-1185">Reference proteome</keyword>
<keyword evidence="6 7" id="KW-0472">Membrane</keyword>
<feature type="transmembrane region" description="Helical" evidence="7">
    <location>
        <begin position="198"/>
        <end position="219"/>
    </location>
</feature>
<feature type="transmembrane region" description="Helical" evidence="7">
    <location>
        <begin position="354"/>
        <end position="378"/>
    </location>
</feature>
<feature type="transmembrane region" description="Helical" evidence="7">
    <location>
        <begin position="263"/>
        <end position="282"/>
    </location>
</feature>
<dbReference type="InterPro" id="IPR020846">
    <property type="entry name" value="MFS_dom"/>
</dbReference>
<dbReference type="PROSITE" id="PS50850">
    <property type="entry name" value="MFS"/>
    <property type="match status" value="1"/>
</dbReference>
<evidence type="ECO:0000256" key="5">
    <source>
        <dbReference type="ARBA" id="ARBA00022989"/>
    </source>
</evidence>
<comment type="caution">
    <text evidence="9">The sequence shown here is derived from an EMBL/GenBank/DDBJ whole genome shotgun (WGS) entry which is preliminary data.</text>
</comment>
<dbReference type="Pfam" id="PF07690">
    <property type="entry name" value="MFS_1"/>
    <property type="match status" value="1"/>
</dbReference>
<sequence length="466" mass="47669">MSRLALLVAGAFFMEFLDATIIVTALPTMAPDLGARAVDLHAGITAYLLTVAIFILPSGWMAERYGPRRVFTGAVLLFTGASVLCGLAGSAPAFVAARALQGVGGAMMVPVGRLVVLRTTAKPDLLRAIALLTWPALTAPLIGPPLGGFMAEHLSWRLIFFVNLPVGLAGAALALRLVPASAGAGEAGPQGAFDWRGFLLAAAASGFGLYALDLVGEAGRSVREALPPGLVALACGALLARHLRRHPRPILDRAPLAVDTFRAAFLGGTAIRVLISAVPFLLPLMFQLGLGLDAFHAGLLVLALFAGNIGIKPLTTPILRRLGFRTVLGANGAFQAATMLGCALVGPATPMPAIVALLVVSGASRSLQFTALNSLAFADVPARSMATANTLFSIAFQASLGLGVALGALLLRTGSLARGTADAPVLEDFHLAFAALAALTLAAALNHLRLAAAAGQAVSGRPRTGS</sequence>
<reference evidence="9" key="2">
    <citation type="submission" date="2021-08" db="EMBL/GenBank/DDBJ databases">
        <authorList>
            <person name="Tani A."/>
            <person name="Ola A."/>
            <person name="Ogura Y."/>
            <person name="Katsura K."/>
            <person name="Hayashi T."/>
        </authorList>
    </citation>
    <scope>NUCLEOTIDE SEQUENCE</scope>
    <source>
        <strain evidence="9">KCTC 52305</strain>
    </source>
</reference>
<reference evidence="9" key="1">
    <citation type="journal article" date="2021" name="Front. Microbiol.">
        <title>Comprehensive Comparative Genomics and Phenotyping of Methylobacterium Species.</title>
        <authorList>
            <person name="Alessa O."/>
            <person name="Ogura Y."/>
            <person name="Fujitani Y."/>
            <person name="Takami H."/>
            <person name="Hayashi T."/>
            <person name="Sahin N."/>
            <person name="Tani A."/>
        </authorList>
    </citation>
    <scope>NUCLEOTIDE SEQUENCE</scope>
    <source>
        <strain evidence="9">KCTC 52305</strain>
    </source>
</reference>
<feature type="transmembrane region" description="Helical" evidence="7">
    <location>
        <begin position="158"/>
        <end position="178"/>
    </location>
</feature>
<dbReference type="PANTHER" id="PTHR42718:SF46">
    <property type="entry name" value="BLR6921 PROTEIN"/>
    <property type="match status" value="1"/>
</dbReference>
<dbReference type="SUPFAM" id="SSF103473">
    <property type="entry name" value="MFS general substrate transporter"/>
    <property type="match status" value="1"/>
</dbReference>
<evidence type="ECO:0000256" key="1">
    <source>
        <dbReference type="ARBA" id="ARBA00004651"/>
    </source>
</evidence>
<comment type="subcellular location">
    <subcellularLocation>
        <location evidence="1">Cell membrane</location>
        <topology evidence="1">Multi-pass membrane protein</topology>
    </subcellularLocation>
</comment>
<dbReference type="InterPro" id="IPR036259">
    <property type="entry name" value="MFS_trans_sf"/>
</dbReference>
<organism evidence="9 10">
    <name type="scientific">Methylobacterium crusticola</name>
    <dbReference type="NCBI Taxonomy" id="1697972"/>
    <lineage>
        <taxon>Bacteria</taxon>
        <taxon>Pseudomonadati</taxon>
        <taxon>Pseudomonadota</taxon>
        <taxon>Alphaproteobacteria</taxon>
        <taxon>Hyphomicrobiales</taxon>
        <taxon>Methylobacteriaceae</taxon>
        <taxon>Methylobacterium</taxon>
    </lineage>
</organism>
<keyword evidence="2" id="KW-0813">Transport</keyword>
<protein>
    <submittedName>
        <fullName evidence="9">Transport protein HsrA</fullName>
    </submittedName>
</protein>
<evidence type="ECO:0000313" key="9">
    <source>
        <dbReference type="EMBL" id="GJD50759.1"/>
    </source>
</evidence>
<dbReference type="InterPro" id="IPR011701">
    <property type="entry name" value="MFS"/>
</dbReference>
<evidence type="ECO:0000256" key="7">
    <source>
        <dbReference type="SAM" id="Phobius"/>
    </source>
</evidence>
<name>A0ABQ4R007_9HYPH</name>
<feature type="transmembrane region" description="Helical" evidence="7">
    <location>
        <begin position="431"/>
        <end position="452"/>
    </location>
</feature>
<evidence type="ECO:0000259" key="8">
    <source>
        <dbReference type="PROSITE" id="PS50850"/>
    </source>
</evidence>
<evidence type="ECO:0000256" key="4">
    <source>
        <dbReference type="ARBA" id="ARBA00022692"/>
    </source>
</evidence>
<dbReference type="Gene3D" id="1.20.1720.10">
    <property type="entry name" value="Multidrug resistance protein D"/>
    <property type="match status" value="1"/>
</dbReference>
<feature type="transmembrane region" description="Helical" evidence="7">
    <location>
        <begin position="128"/>
        <end position="146"/>
    </location>
</feature>
<accession>A0ABQ4R007</accession>
<evidence type="ECO:0000313" key="10">
    <source>
        <dbReference type="Proteomes" id="UP001055167"/>
    </source>
</evidence>
<dbReference type="RefSeq" id="WP_128563268.1">
    <property type="nucleotide sequence ID" value="NZ_BPQH01000010.1"/>
</dbReference>
<feature type="transmembrane region" description="Helical" evidence="7">
    <location>
        <begin position="43"/>
        <end position="62"/>
    </location>
</feature>
<keyword evidence="3" id="KW-1003">Cell membrane</keyword>
<keyword evidence="5 7" id="KW-1133">Transmembrane helix</keyword>
<dbReference type="Gene3D" id="1.20.1250.20">
    <property type="entry name" value="MFS general substrate transporter like domains"/>
    <property type="match status" value="1"/>
</dbReference>
<evidence type="ECO:0000256" key="2">
    <source>
        <dbReference type="ARBA" id="ARBA00022448"/>
    </source>
</evidence>
<proteinExistence type="predicted"/>
<keyword evidence="4 7" id="KW-0812">Transmembrane</keyword>
<feature type="transmembrane region" description="Helical" evidence="7">
    <location>
        <begin position="327"/>
        <end position="348"/>
    </location>
</feature>
<feature type="transmembrane region" description="Helical" evidence="7">
    <location>
        <begin position="74"/>
        <end position="93"/>
    </location>
</feature>
<evidence type="ECO:0000256" key="6">
    <source>
        <dbReference type="ARBA" id="ARBA00023136"/>
    </source>
</evidence>
<feature type="transmembrane region" description="Helical" evidence="7">
    <location>
        <begin position="390"/>
        <end position="411"/>
    </location>
</feature>